<comment type="caution">
    <text evidence="13">The sequence shown here is derived from an EMBL/GenBank/DDBJ whole genome shotgun (WGS) entry which is preliminary data.</text>
</comment>
<evidence type="ECO:0000256" key="9">
    <source>
        <dbReference type="ARBA" id="ARBA00023136"/>
    </source>
</evidence>
<dbReference type="GO" id="GO:0005886">
    <property type="term" value="C:plasma membrane"/>
    <property type="evidence" value="ECO:0007669"/>
    <property type="project" value="UniProtKB-SubCell"/>
</dbReference>
<feature type="transmembrane region" description="Helical" evidence="12">
    <location>
        <begin position="170"/>
        <end position="195"/>
    </location>
</feature>
<dbReference type="GO" id="GO:0006814">
    <property type="term" value="P:sodium ion transport"/>
    <property type="evidence" value="ECO:0007669"/>
    <property type="project" value="UniProtKB-KW"/>
</dbReference>
<comment type="subcellular location">
    <subcellularLocation>
        <location evidence="1">Cell membrane</location>
        <topology evidence="1">Multi-pass membrane protein</topology>
    </subcellularLocation>
</comment>
<dbReference type="PANTHER" id="PTHR42985:SF40">
    <property type="entry name" value="LD47995P-RELATED"/>
    <property type="match status" value="1"/>
</dbReference>
<evidence type="ECO:0000256" key="5">
    <source>
        <dbReference type="ARBA" id="ARBA00022692"/>
    </source>
</evidence>
<evidence type="ECO:0000256" key="12">
    <source>
        <dbReference type="SAM" id="Phobius"/>
    </source>
</evidence>
<keyword evidence="10" id="KW-0739">Sodium transport</keyword>
<feature type="transmembrane region" description="Helical" evidence="12">
    <location>
        <begin position="327"/>
        <end position="345"/>
    </location>
</feature>
<evidence type="ECO:0000256" key="10">
    <source>
        <dbReference type="ARBA" id="ARBA00023201"/>
    </source>
</evidence>
<dbReference type="InterPro" id="IPR001734">
    <property type="entry name" value="Na/solute_symporter"/>
</dbReference>
<dbReference type="OrthoDB" id="6132759at2759"/>
<keyword evidence="5 12" id="KW-0812">Transmembrane</keyword>
<proteinExistence type="inferred from homology"/>
<keyword evidence="9 12" id="KW-0472">Membrane</keyword>
<keyword evidence="3" id="KW-0813">Transport</keyword>
<dbReference type="GO" id="GO:0015293">
    <property type="term" value="F:symporter activity"/>
    <property type="evidence" value="ECO:0007669"/>
    <property type="project" value="TreeGrafter"/>
</dbReference>
<reference evidence="13 14" key="1">
    <citation type="journal article" date="2019" name="PLoS Biol.">
        <title>Sex chromosomes control vertical transmission of feminizing Wolbachia symbionts in an isopod.</title>
        <authorList>
            <person name="Becking T."/>
            <person name="Chebbi M.A."/>
            <person name="Giraud I."/>
            <person name="Moumen B."/>
            <person name="Laverre T."/>
            <person name="Caubet Y."/>
            <person name="Peccoud J."/>
            <person name="Gilbert C."/>
            <person name="Cordaux R."/>
        </authorList>
    </citation>
    <scope>NUCLEOTIDE SEQUENCE [LARGE SCALE GENOMIC DNA]</scope>
    <source>
        <strain evidence="13">ANa2</strain>
        <tissue evidence="13">Whole body excluding digestive tract and cuticle</tissue>
    </source>
</reference>
<feature type="transmembrane region" description="Helical" evidence="12">
    <location>
        <begin position="142"/>
        <end position="164"/>
    </location>
</feature>
<dbReference type="InterPro" id="IPR038377">
    <property type="entry name" value="Na/Glc_symporter_sf"/>
</dbReference>
<evidence type="ECO:0000256" key="8">
    <source>
        <dbReference type="ARBA" id="ARBA00023065"/>
    </source>
</evidence>
<evidence type="ECO:0000313" key="13">
    <source>
        <dbReference type="EMBL" id="KAB7507139.1"/>
    </source>
</evidence>
<sequence length="538" mass="60303">MNIAKDFFLLYNNVYGTSHIPEFVSARTLMAIWMLVTVVLTSTYKANLKAQLISPKVNVTFDSLEGLVNQKQMKWSIPSLSPTYMLYKVDEENLTKIGITDYCVFAAMFICTGLIGVYASFKGNKSPEEFLMGNRSFRPLPVAMSLLTSYVSAISFLGITGEIYAHGMQFGVFVLGGVLSIIFTIYFVLPILYPLKLTSINEFIELRFKSKSLRTLVSVCGLLKSVIAMGFLLYAPTIALASVTNIGVLTYIYILGIICTLYSAFGGIRAVIWTDVLQLSVMLIGSALVTVVGCAQIGGIVNVLNISSKGGRLNVFDVNFNPFERSTFSYTFLFGFFSFGVIYWSEQINVQRMCAVKSIEDAKTMLKILIIGWILIYIIIIGEGLVAYATYYGCDPMALGIITRKEEIMTYFISDKMSFIPGLPGLFVATLVGGTLSSLSSVINACVAMLWKDICLRFSYFKNASLKKSMLTNKILCNQNIDDVSPEYICPHLRKFYWKKEKLDEIFEKEMQIMKNNINIHEDEFDQSDKMIENVEKN</sequence>
<dbReference type="Pfam" id="PF00474">
    <property type="entry name" value="SSF"/>
    <property type="match status" value="1"/>
</dbReference>
<dbReference type="PANTHER" id="PTHR42985">
    <property type="entry name" value="SODIUM-COUPLED MONOCARBOXYLATE TRANSPORTER"/>
    <property type="match status" value="1"/>
</dbReference>
<evidence type="ECO:0000256" key="6">
    <source>
        <dbReference type="ARBA" id="ARBA00022989"/>
    </source>
</evidence>
<keyword evidence="6 12" id="KW-1133">Transmembrane helix</keyword>
<keyword evidence="8" id="KW-0406">Ion transport</keyword>
<name>A0A5N5TLW7_9CRUS</name>
<feature type="transmembrane region" description="Helical" evidence="12">
    <location>
        <begin position="366"/>
        <end position="389"/>
    </location>
</feature>
<dbReference type="AlphaFoldDB" id="A0A5N5TLW7"/>
<evidence type="ECO:0000256" key="11">
    <source>
        <dbReference type="RuleBase" id="RU362091"/>
    </source>
</evidence>
<feature type="transmembrane region" description="Helical" evidence="12">
    <location>
        <begin position="28"/>
        <end position="46"/>
    </location>
</feature>
<protein>
    <submittedName>
        <fullName evidence="13">Sodium/glucose cotransporter</fullName>
    </submittedName>
</protein>
<accession>A0A5N5TLW7</accession>
<dbReference type="Proteomes" id="UP000326759">
    <property type="component" value="Unassembled WGS sequence"/>
</dbReference>
<evidence type="ECO:0000256" key="4">
    <source>
        <dbReference type="ARBA" id="ARBA00022475"/>
    </source>
</evidence>
<keyword evidence="7" id="KW-0915">Sodium</keyword>
<gene>
    <name evidence="13" type="primary">sglT</name>
    <name evidence="13" type="ORF">Anas_00229</name>
</gene>
<dbReference type="Gene3D" id="1.20.1730.10">
    <property type="entry name" value="Sodium/glucose cotransporter"/>
    <property type="match status" value="1"/>
</dbReference>
<dbReference type="NCBIfam" id="TIGR00813">
    <property type="entry name" value="sss"/>
    <property type="match status" value="1"/>
</dbReference>
<feature type="transmembrane region" description="Helical" evidence="12">
    <location>
        <begin position="426"/>
        <end position="451"/>
    </location>
</feature>
<evidence type="ECO:0000256" key="2">
    <source>
        <dbReference type="ARBA" id="ARBA00006434"/>
    </source>
</evidence>
<dbReference type="PROSITE" id="PS50283">
    <property type="entry name" value="NA_SOLUT_SYMP_3"/>
    <property type="match status" value="1"/>
</dbReference>
<evidence type="ECO:0000256" key="1">
    <source>
        <dbReference type="ARBA" id="ARBA00004651"/>
    </source>
</evidence>
<evidence type="ECO:0000256" key="7">
    <source>
        <dbReference type="ARBA" id="ARBA00023053"/>
    </source>
</evidence>
<evidence type="ECO:0000256" key="3">
    <source>
        <dbReference type="ARBA" id="ARBA00022448"/>
    </source>
</evidence>
<feature type="transmembrane region" description="Helical" evidence="12">
    <location>
        <begin position="216"/>
        <end position="239"/>
    </location>
</feature>
<comment type="similarity">
    <text evidence="2 11">Belongs to the sodium:solute symporter (SSF) (TC 2.A.21) family.</text>
</comment>
<feature type="transmembrane region" description="Helical" evidence="12">
    <location>
        <begin position="99"/>
        <end position="121"/>
    </location>
</feature>
<keyword evidence="4" id="KW-1003">Cell membrane</keyword>
<dbReference type="GO" id="GO:0015276">
    <property type="term" value="F:ligand-gated monoatomic ion channel activity"/>
    <property type="evidence" value="ECO:0007669"/>
    <property type="project" value="InterPro"/>
</dbReference>
<keyword evidence="14" id="KW-1185">Reference proteome</keyword>
<evidence type="ECO:0000313" key="14">
    <source>
        <dbReference type="Proteomes" id="UP000326759"/>
    </source>
</evidence>
<feature type="transmembrane region" description="Helical" evidence="12">
    <location>
        <begin position="251"/>
        <end position="272"/>
    </location>
</feature>
<dbReference type="InterPro" id="IPR051163">
    <property type="entry name" value="Sodium:Solute_Symporter_SSF"/>
</dbReference>
<dbReference type="EMBL" id="SEYY01000480">
    <property type="protein sequence ID" value="KAB7507139.1"/>
    <property type="molecule type" value="Genomic_DNA"/>
</dbReference>
<dbReference type="Gene3D" id="1.10.287.70">
    <property type="match status" value="1"/>
</dbReference>
<feature type="transmembrane region" description="Helical" evidence="12">
    <location>
        <begin position="279"/>
        <end position="307"/>
    </location>
</feature>
<organism evidence="13 14">
    <name type="scientific">Armadillidium nasatum</name>
    <dbReference type="NCBI Taxonomy" id="96803"/>
    <lineage>
        <taxon>Eukaryota</taxon>
        <taxon>Metazoa</taxon>
        <taxon>Ecdysozoa</taxon>
        <taxon>Arthropoda</taxon>
        <taxon>Crustacea</taxon>
        <taxon>Multicrustacea</taxon>
        <taxon>Malacostraca</taxon>
        <taxon>Eumalacostraca</taxon>
        <taxon>Peracarida</taxon>
        <taxon>Isopoda</taxon>
        <taxon>Oniscidea</taxon>
        <taxon>Crinocheta</taxon>
        <taxon>Armadillidiidae</taxon>
        <taxon>Armadillidium</taxon>
    </lineage>
</organism>